<evidence type="ECO:0000259" key="1">
    <source>
        <dbReference type="Pfam" id="PF02702"/>
    </source>
</evidence>
<name>K1RZN2_9ZZZZ</name>
<keyword evidence="2" id="KW-0808">Transferase</keyword>
<accession>K1RZN2</accession>
<dbReference type="GO" id="GO:0034220">
    <property type="term" value="P:monoatomic ion transmembrane transport"/>
    <property type="evidence" value="ECO:0007669"/>
    <property type="project" value="UniProtKB-KW"/>
</dbReference>
<keyword evidence="2" id="KW-0813">Transport</keyword>
<reference evidence="2" key="1">
    <citation type="journal article" date="2013" name="Environ. Microbiol.">
        <title>Microbiota from the distal guts of lean and obese adolescents exhibit partial functional redundancy besides clear differences in community structure.</title>
        <authorList>
            <person name="Ferrer M."/>
            <person name="Ruiz A."/>
            <person name="Lanza F."/>
            <person name="Haange S.B."/>
            <person name="Oberbach A."/>
            <person name="Till H."/>
            <person name="Bargiela R."/>
            <person name="Campoy C."/>
            <person name="Segura M.T."/>
            <person name="Richter M."/>
            <person name="von Bergen M."/>
            <person name="Seifert J."/>
            <person name="Suarez A."/>
        </authorList>
    </citation>
    <scope>NUCLEOTIDE SEQUENCE</scope>
</reference>
<feature type="domain" description="Signal transduction histidine kinase osmosensitive K+ channel sensor N-terminal" evidence="1">
    <location>
        <begin position="31"/>
        <end position="130"/>
    </location>
</feature>
<protein>
    <submittedName>
        <fullName evidence="2">Osmosensitive K+ channel histidine kinase sensor subunit</fullName>
    </submittedName>
</protein>
<proteinExistence type="predicted"/>
<keyword evidence="2" id="KW-0418">Kinase</keyword>
<dbReference type="Pfam" id="PF02702">
    <property type="entry name" value="KdpD"/>
    <property type="match status" value="1"/>
</dbReference>
<dbReference type="AlphaFoldDB" id="K1RZN2"/>
<dbReference type="EMBL" id="AJWZ01009598">
    <property type="protein sequence ID" value="EKC50858.1"/>
    <property type="molecule type" value="Genomic_DNA"/>
</dbReference>
<organism evidence="2">
    <name type="scientific">human gut metagenome</name>
    <dbReference type="NCBI Taxonomy" id="408170"/>
    <lineage>
        <taxon>unclassified sequences</taxon>
        <taxon>metagenomes</taxon>
        <taxon>organismal metagenomes</taxon>
    </lineage>
</organism>
<evidence type="ECO:0000313" key="2">
    <source>
        <dbReference type="EMBL" id="EKC50858.1"/>
    </source>
</evidence>
<dbReference type="Gene3D" id="3.40.50.300">
    <property type="entry name" value="P-loop containing nucleotide triphosphate hydrolases"/>
    <property type="match status" value="1"/>
</dbReference>
<sequence length="130" mass="14950">MLRDALQNYGEKVVIGFLNGKERKIKGSNIKPVHHYSLEKIVSKYNFENVVIMDEMGMGGKCEDDKSFIYEDIERILNAGINVYTSTNLKRFQNVNSSFKEISGIGVKKTIPIRFLEMADRIVFVDRKPE</sequence>
<keyword evidence="2" id="KW-0407">Ion channel</keyword>
<comment type="caution">
    <text evidence="2">The sequence shown here is derived from an EMBL/GenBank/DDBJ whole genome shotgun (WGS) entry which is preliminary data.</text>
</comment>
<dbReference type="InterPro" id="IPR003852">
    <property type="entry name" value="Sig_transdc_His_kinase_KdpD_N"/>
</dbReference>
<feature type="non-terminal residue" evidence="2">
    <location>
        <position position="130"/>
    </location>
</feature>
<keyword evidence="2" id="KW-0406">Ion transport</keyword>
<gene>
    <name evidence="2" type="ORF">OBE_13901</name>
</gene>
<dbReference type="InterPro" id="IPR027417">
    <property type="entry name" value="P-loop_NTPase"/>
</dbReference>
<dbReference type="GO" id="GO:0000155">
    <property type="term" value="F:phosphorelay sensor kinase activity"/>
    <property type="evidence" value="ECO:0007669"/>
    <property type="project" value="InterPro"/>
</dbReference>
<dbReference type="GO" id="GO:0016020">
    <property type="term" value="C:membrane"/>
    <property type="evidence" value="ECO:0007669"/>
    <property type="project" value="InterPro"/>
</dbReference>